<keyword evidence="3" id="KW-1185">Reference proteome</keyword>
<dbReference type="SUPFAM" id="SSF52833">
    <property type="entry name" value="Thioredoxin-like"/>
    <property type="match status" value="1"/>
</dbReference>
<name>A0A8I0T3U7_9GAMM</name>
<protein>
    <recommendedName>
        <fullName evidence="4">Thioredoxin domain-containing protein</fullName>
    </recommendedName>
</protein>
<feature type="signal peptide" evidence="1">
    <location>
        <begin position="1"/>
        <end position="21"/>
    </location>
</feature>
<gene>
    <name evidence="2" type="ORF">PPEP_a4118</name>
</gene>
<feature type="chain" id="PRO_5034122206" description="Thioredoxin domain-containing protein" evidence="1">
    <location>
        <begin position="22"/>
        <end position="245"/>
    </location>
</feature>
<keyword evidence="1" id="KW-0732">Signal</keyword>
<evidence type="ECO:0008006" key="4">
    <source>
        <dbReference type="Google" id="ProtNLM"/>
    </source>
</evidence>
<dbReference type="AlphaFoldDB" id="A0A8I0T3U7"/>
<dbReference type="InterPro" id="IPR036249">
    <property type="entry name" value="Thioredoxin-like_sf"/>
</dbReference>
<comment type="caution">
    <text evidence="2">The sequence shown here is derived from an EMBL/GenBank/DDBJ whole genome shotgun (WGS) entry which is preliminary data.</text>
</comment>
<dbReference type="RefSeq" id="WP_147388764.1">
    <property type="nucleotide sequence ID" value="NZ_AQHF01000016.1"/>
</dbReference>
<accession>A0A8I0T3U7</accession>
<dbReference type="EMBL" id="AQHF01000016">
    <property type="protein sequence ID" value="MBE0344599.1"/>
    <property type="molecule type" value="Genomic_DNA"/>
</dbReference>
<dbReference type="Proteomes" id="UP000660708">
    <property type="component" value="Unassembled WGS sequence"/>
</dbReference>
<organism evidence="2 3">
    <name type="scientific">Pseudoalteromonas peptidolytica F12-50-A1</name>
    <dbReference type="NCBI Taxonomy" id="1315280"/>
    <lineage>
        <taxon>Bacteria</taxon>
        <taxon>Pseudomonadati</taxon>
        <taxon>Pseudomonadota</taxon>
        <taxon>Gammaproteobacteria</taxon>
        <taxon>Alteromonadales</taxon>
        <taxon>Pseudoalteromonadaceae</taxon>
        <taxon>Pseudoalteromonas</taxon>
    </lineage>
</organism>
<reference evidence="2 3" key="1">
    <citation type="submission" date="2015-06" db="EMBL/GenBank/DDBJ databases">
        <title>Genome sequence of Pseudoalteromonas peptidolytica.</title>
        <authorList>
            <person name="Xie B.-B."/>
            <person name="Rong J.-C."/>
            <person name="Qin Q.-L."/>
            <person name="Zhang Y.-Z."/>
        </authorList>
    </citation>
    <scope>NUCLEOTIDE SEQUENCE [LARGE SCALE GENOMIC DNA]</scope>
    <source>
        <strain evidence="2 3">F12-50-A1</strain>
    </source>
</reference>
<evidence type="ECO:0000313" key="2">
    <source>
        <dbReference type="EMBL" id="MBE0344599.1"/>
    </source>
</evidence>
<sequence length="245" mass="28101">MSLIKLLLVPITIYLSMSAQASTQEYIFINIWDEYVQPTSLPAPSAPRVMLQPDINIDDASLEQFKAAYPSYGNIKIDKQNQLMLQFSVRQTPMRILVENGKVIQREQLSTATVASKEEKTNTPLKTLAGTPFSIETVNSQYRVLFFSDSLCPFQHIPACEMKIEMNNHLAAVSDYPVLTIIKPFYVDEQSAYAYQKRFNIKHDIVFDHHNEVFSTFDVRELPYWLVQDKQGKVVYRGNQPPSLD</sequence>
<evidence type="ECO:0000256" key="1">
    <source>
        <dbReference type="SAM" id="SignalP"/>
    </source>
</evidence>
<proteinExistence type="predicted"/>
<dbReference type="Gene3D" id="3.40.30.10">
    <property type="entry name" value="Glutaredoxin"/>
    <property type="match status" value="1"/>
</dbReference>
<evidence type="ECO:0000313" key="3">
    <source>
        <dbReference type="Proteomes" id="UP000660708"/>
    </source>
</evidence>